<evidence type="ECO:0000256" key="3">
    <source>
        <dbReference type="PROSITE-ProRule" id="PRU01191"/>
    </source>
</evidence>
<dbReference type="EMBL" id="OU503048">
    <property type="protein sequence ID" value="CAI9774788.1"/>
    <property type="molecule type" value="Genomic_DNA"/>
</dbReference>
<organism evidence="4 5">
    <name type="scientific">Fraxinus pennsylvanica</name>
    <dbReference type="NCBI Taxonomy" id="56036"/>
    <lineage>
        <taxon>Eukaryota</taxon>
        <taxon>Viridiplantae</taxon>
        <taxon>Streptophyta</taxon>
        <taxon>Embryophyta</taxon>
        <taxon>Tracheophyta</taxon>
        <taxon>Spermatophyta</taxon>
        <taxon>Magnoliopsida</taxon>
        <taxon>eudicotyledons</taxon>
        <taxon>Gunneridae</taxon>
        <taxon>Pentapetalae</taxon>
        <taxon>asterids</taxon>
        <taxon>lamiids</taxon>
        <taxon>Lamiales</taxon>
        <taxon>Oleaceae</taxon>
        <taxon>Oleeae</taxon>
        <taxon>Fraxinus</taxon>
    </lineage>
</organism>
<feature type="short sequence motif" description="VHIID" evidence="3">
    <location>
        <begin position="241"/>
        <end position="245"/>
    </location>
</feature>
<feature type="region of interest" description="Leucine repeat II (LRII)" evidence="3">
    <location>
        <begin position="288"/>
        <end position="320"/>
    </location>
</feature>
<protein>
    <recommendedName>
        <fullName evidence="6">Nodulation signaling pathway 2-like protein</fullName>
    </recommendedName>
</protein>
<keyword evidence="5" id="KW-1185">Reference proteome</keyword>
<feature type="region of interest" description="SAW" evidence="3">
    <location>
        <begin position="436"/>
        <end position="506"/>
    </location>
</feature>
<evidence type="ECO:0000256" key="2">
    <source>
        <dbReference type="ARBA" id="ARBA00023163"/>
    </source>
</evidence>
<dbReference type="InterPro" id="IPR005202">
    <property type="entry name" value="TF_GRAS"/>
</dbReference>
<dbReference type="Pfam" id="PF03514">
    <property type="entry name" value="GRAS"/>
    <property type="match status" value="1"/>
</dbReference>
<dbReference type="PANTHER" id="PTHR31636">
    <property type="entry name" value="OSJNBA0084A10.13 PROTEIN-RELATED"/>
    <property type="match status" value="1"/>
</dbReference>
<dbReference type="PROSITE" id="PS50985">
    <property type="entry name" value="GRAS"/>
    <property type="match status" value="1"/>
</dbReference>
<sequence length="506" mass="57707">MMQSELLLPPWSTFNNTYSNLDHTSLYDPNMDLCMTADHEFSSSFTSPEVFSEVSWDSCVPMMFTGEFFELKNLCDNIQITSPTEGLESNPIGEIEGVDEWLNGSSDTEENVSSEVPVNESSMDMSLTYPADEMEIDNQLSLHHLLKAYGEAMENGQKELSTEIVKSINKKTNPRGTILERLAFNLFQSKEREGEYLRQESSKYFMKAFMVFYQSLPYGKFAHFTANSAILQAMPDDIKTIHIIDFDVGEGIQWPPVFEAISHKGKSLRFTSIRLDNKTICSPWDFERTKKWLYHHARQSGLKLQIEETSIEDLASGLTRMKQMGRGKEWLVFNCMIQLPHMARRRRRSHVTNFLKVAEELLANGGVSAGIVTFADGEAQNSSITYSGYSSFFDKHTRHYKTQFESLEQHFNAHLTEARTAMETLFLAPFMCPLVGPQGWEESTQGFNLPITSLKGQKLSQESLNEAKQIVNERESSYKVKIAGDEEHEMVLKWKGTPLVKVSSWI</sequence>
<dbReference type="Proteomes" id="UP000834106">
    <property type="component" value="Chromosome 13"/>
</dbReference>
<keyword evidence="1" id="KW-0805">Transcription regulation</keyword>
<reference evidence="4" key="1">
    <citation type="submission" date="2023-05" db="EMBL/GenBank/DDBJ databases">
        <authorList>
            <person name="Huff M."/>
        </authorList>
    </citation>
    <scope>NUCLEOTIDE SEQUENCE</scope>
</reference>
<proteinExistence type="inferred from homology"/>
<gene>
    <name evidence="4" type="ORF">FPE_LOCUS22218</name>
</gene>
<comment type="similarity">
    <text evidence="3">Belongs to the GRAS family.</text>
</comment>
<evidence type="ECO:0000313" key="4">
    <source>
        <dbReference type="EMBL" id="CAI9774788.1"/>
    </source>
</evidence>
<evidence type="ECO:0000256" key="1">
    <source>
        <dbReference type="ARBA" id="ARBA00023015"/>
    </source>
</evidence>
<accession>A0AAD1ZS21</accession>
<evidence type="ECO:0008006" key="6">
    <source>
        <dbReference type="Google" id="ProtNLM"/>
    </source>
</evidence>
<comment type="caution">
    <text evidence="3">Lacks conserved residue(s) required for the propagation of feature annotation.</text>
</comment>
<evidence type="ECO:0000313" key="5">
    <source>
        <dbReference type="Proteomes" id="UP000834106"/>
    </source>
</evidence>
<dbReference type="AlphaFoldDB" id="A0AAD1ZS21"/>
<name>A0AAD1ZS21_9LAMI</name>
<keyword evidence="2" id="KW-0804">Transcription</keyword>